<gene>
    <name evidence="1" type="ORF">Ahy_B01g054306</name>
</gene>
<evidence type="ECO:0000313" key="1">
    <source>
        <dbReference type="EMBL" id="RYR29798.1"/>
    </source>
</evidence>
<sequence length="87" mass="9878">MIWGIQRNRTKMICNSCGHLLRYIYNNDPPLTYTPGTCLKSMDFRSDWGGQIGVISEVPEIILRCVSRDEATLAVAQKVLEIHPTIK</sequence>
<evidence type="ECO:0000313" key="2">
    <source>
        <dbReference type="Proteomes" id="UP000289738"/>
    </source>
</evidence>
<proteinExistence type="predicted"/>
<dbReference type="Pfam" id="PF24046">
    <property type="entry name" value="At4g08330"/>
    <property type="match status" value="1"/>
</dbReference>
<dbReference type="InterPro" id="IPR045282">
    <property type="entry name" value="At4g08330-like"/>
</dbReference>
<keyword evidence="2" id="KW-1185">Reference proteome</keyword>
<dbReference type="EMBL" id="SDMP01000011">
    <property type="protein sequence ID" value="RYR29798.1"/>
    <property type="molecule type" value="Genomic_DNA"/>
</dbReference>
<comment type="caution">
    <text evidence="1">The sequence shown here is derived from an EMBL/GenBank/DDBJ whole genome shotgun (WGS) entry which is preliminary data.</text>
</comment>
<dbReference type="AlphaFoldDB" id="A0A445ATP0"/>
<name>A0A445ATP0_ARAHY</name>
<protein>
    <submittedName>
        <fullName evidence="1">Uncharacterized protein</fullName>
    </submittedName>
</protein>
<reference evidence="1 2" key="1">
    <citation type="submission" date="2019-01" db="EMBL/GenBank/DDBJ databases">
        <title>Sequencing of cultivated peanut Arachis hypogaea provides insights into genome evolution and oil improvement.</title>
        <authorList>
            <person name="Chen X."/>
        </authorList>
    </citation>
    <scope>NUCLEOTIDE SEQUENCE [LARGE SCALE GENOMIC DNA]</scope>
    <source>
        <strain evidence="2">cv. Fuhuasheng</strain>
        <tissue evidence="1">Leaves</tissue>
    </source>
</reference>
<organism evidence="1 2">
    <name type="scientific">Arachis hypogaea</name>
    <name type="common">Peanut</name>
    <dbReference type="NCBI Taxonomy" id="3818"/>
    <lineage>
        <taxon>Eukaryota</taxon>
        <taxon>Viridiplantae</taxon>
        <taxon>Streptophyta</taxon>
        <taxon>Embryophyta</taxon>
        <taxon>Tracheophyta</taxon>
        <taxon>Spermatophyta</taxon>
        <taxon>Magnoliopsida</taxon>
        <taxon>eudicotyledons</taxon>
        <taxon>Gunneridae</taxon>
        <taxon>Pentapetalae</taxon>
        <taxon>rosids</taxon>
        <taxon>fabids</taxon>
        <taxon>Fabales</taxon>
        <taxon>Fabaceae</taxon>
        <taxon>Papilionoideae</taxon>
        <taxon>50 kb inversion clade</taxon>
        <taxon>dalbergioids sensu lato</taxon>
        <taxon>Dalbergieae</taxon>
        <taxon>Pterocarpus clade</taxon>
        <taxon>Arachis</taxon>
    </lineage>
</organism>
<accession>A0A445ATP0</accession>
<dbReference type="Proteomes" id="UP000289738">
    <property type="component" value="Chromosome B01"/>
</dbReference>